<dbReference type="PANTHER" id="PTHR30329">
    <property type="entry name" value="STATOR ELEMENT OF FLAGELLAR MOTOR COMPLEX"/>
    <property type="match status" value="1"/>
</dbReference>
<dbReference type="Pfam" id="PF13860">
    <property type="entry name" value="FlgD_ig"/>
    <property type="match status" value="2"/>
</dbReference>
<keyword evidence="5" id="KW-1185">Reference proteome</keyword>
<dbReference type="PROSITE" id="PS51123">
    <property type="entry name" value="OMPA_2"/>
    <property type="match status" value="1"/>
</dbReference>
<dbReference type="SUPFAM" id="SSF103088">
    <property type="entry name" value="OmpA-like"/>
    <property type="match status" value="1"/>
</dbReference>
<comment type="caution">
    <text evidence="4">The sequence shown here is derived from an EMBL/GenBank/DDBJ whole genome shotgun (WGS) entry which is preliminary data.</text>
</comment>
<dbReference type="InterPro" id="IPR036737">
    <property type="entry name" value="OmpA-like_sf"/>
</dbReference>
<gene>
    <name evidence="4" type="ORF">HMPREF9193_01828</name>
</gene>
<dbReference type="PANTHER" id="PTHR30329:SF21">
    <property type="entry name" value="LIPOPROTEIN YIAD-RELATED"/>
    <property type="match status" value="1"/>
</dbReference>
<evidence type="ECO:0000313" key="4">
    <source>
        <dbReference type="EMBL" id="ERJ91821.1"/>
    </source>
</evidence>
<evidence type="ECO:0000259" key="3">
    <source>
        <dbReference type="PROSITE" id="PS51123"/>
    </source>
</evidence>
<feature type="signal peptide" evidence="2">
    <location>
        <begin position="1"/>
        <end position="26"/>
    </location>
</feature>
<dbReference type="Proteomes" id="UP000016649">
    <property type="component" value="Unassembled WGS sequence"/>
</dbReference>
<evidence type="ECO:0000256" key="2">
    <source>
        <dbReference type="SAM" id="SignalP"/>
    </source>
</evidence>
<dbReference type="Gene3D" id="2.60.40.4070">
    <property type="match status" value="6"/>
</dbReference>
<dbReference type="CDD" id="cd07185">
    <property type="entry name" value="OmpA_C-like"/>
    <property type="match status" value="1"/>
</dbReference>
<dbReference type="InterPro" id="IPR006665">
    <property type="entry name" value="OmpA-like"/>
</dbReference>
<dbReference type="Gene3D" id="3.30.1330.60">
    <property type="entry name" value="OmpA-like domain"/>
    <property type="match status" value="1"/>
</dbReference>
<proteinExistence type="predicted"/>
<evidence type="ECO:0000313" key="5">
    <source>
        <dbReference type="Proteomes" id="UP000016649"/>
    </source>
</evidence>
<dbReference type="RefSeq" id="WP_021688043.1">
    <property type="nucleotide sequence ID" value="NZ_KI260571.1"/>
</dbReference>
<dbReference type="InterPro" id="IPR050330">
    <property type="entry name" value="Bact_OuterMem_StrucFunc"/>
</dbReference>
<accession>A0ABN0NWX4</accession>
<name>A0ABN0NWX4_TRELE</name>
<dbReference type="Pfam" id="PF00691">
    <property type="entry name" value="OmpA"/>
    <property type="match status" value="1"/>
</dbReference>
<evidence type="ECO:0000256" key="1">
    <source>
        <dbReference type="PROSITE-ProRule" id="PRU00473"/>
    </source>
</evidence>
<dbReference type="EMBL" id="AWVH01000040">
    <property type="protein sequence ID" value="ERJ91821.1"/>
    <property type="molecule type" value="Genomic_DNA"/>
</dbReference>
<reference evidence="4 5" key="1">
    <citation type="submission" date="2013-08" db="EMBL/GenBank/DDBJ databases">
        <authorList>
            <person name="Weinstock G."/>
            <person name="Sodergren E."/>
            <person name="Wylie T."/>
            <person name="Fulton L."/>
            <person name="Fulton R."/>
            <person name="Fronick C."/>
            <person name="O'Laughlin M."/>
            <person name="Godfrey J."/>
            <person name="Miner T."/>
            <person name="Herter B."/>
            <person name="Appelbaum E."/>
            <person name="Cordes M."/>
            <person name="Lek S."/>
            <person name="Wollam A."/>
            <person name="Pepin K.H."/>
            <person name="Palsikar V.B."/>
            <person name="Mitreva M."/>
            <person name="Wilson R.K."/>
        </authorList>
    </citation>
    <scope>NUCLEOTIDE SEQUENCE [LARGE SCALE GENOMIC DNA]</scope>
    <source>
        <strain evidence="4 5">ATCC 700332</strain>
    </source>
</reference>
<sequence>MNKFKKIVLCGGVFALYTSLSAVLFAQTDKTAYISPNNDGVQDELVVPMTIRDKRYINEWSFVVTDKDGNTVRTIGNKEIRPERLTAKSFFKQLVSPKQGVLVPESVMWNGVLDSGEIASDGTYFYYVTASDDNGNVSKTEPYAVVVDNSAPVIEVTQPVESAKTFGAGNKSEITISQKGSSEDLWTAQILDHTGKAVRTFTWKNSSPGTCAWDGKDDSGAAVTEGVYTYRISSTDRAGNSSGDAQVTNIIYDALPRSVNMLVKGSPFSPNGDKVQDTVSILPTIPNATGLLNWSIRISDETGNTVRTIEGRTVPPALIEYDGKNDAGIVLRDGDYRMLFSASFNNGQESSITRNITVDNTPPTATVRLDTTIFSPDGDGRLDTVTVSQEGSKEKTWSASIIGEAGKTVKTWTFGETPASKVTWDGADEAGRITDGIYKYVLLSTDLAGNTGRIESAPFELNTGTTEVLLTVSPEAFSPNGDKVQDTVNFMPRVKTAAGIASYELKIFDASGKTVKTFAEKRNLPSSISWNGLSDEGVRCADGMYTASLHTLSKNGSEATVTVKPFGLDTVYPEVSLKVPYTLFSPNGDGNKDSIDVSAKTSKEKLWTAVITDKNKASVRSFSWEGNVKSFNWDGKDETGNVVADGSYTLTMASTDEAGNTGKAVIQNIKVDNRSAKVFVTAEREAFSPNGDGYADTQQFSIRTTIGEGIAKWSFTIKRADSTDTVYAWSQKDKADLPSSIQWDGKTANGRTAEGKMVAVLDITYEKGDSVSASTAAFLCSVTPPQLTVRTAPEYFSPDNDGVDDDLFISLKGTSVVPFKNWSFEIKDPNNGKSFWKTNGKSTITERIIWDGRGNNGELVQSAVDYPYTFTVTDILGMTSSVEGFISVDVLVIRIGDVLKMQVPSIIFRSDNADFKGKNEDPQRGLDQSVIDNNYRVLKRIVEILNKFRDYNVTIEGHANNISGTEEEETSRANGNIPLVPLSQERAQTVKSILASYGISASRLTTVGRGGRMPVAAHSDKDNWWKNRRVEFILNK</sequence>
<feature type="chain" id="PRO_5045986263" evidence="2">
    <location>
        <begin position="27"/>
        <end position="1036"/>
    </location>
</feature>
<keyword evidence="1" id="KW-0472">Membrane</keyword>
<organism evidence="4 5">
    <name type="scientific">Treponema lecithinolyticum ATCC 700332</name>
    <dbReference type="NCBI Taxonomy" id="1321815"/>
    <lineage>
        <taxon>Bacteria</taxon>
        <taxon>Pseudomonadati</taxon>
        <taxon>Spirochaetota</taxon>
        <taxon>Spirochaetia</taxon>
        <taxon>Spirochaetales</taxon>
        <taxon>Treponemataceae</taxon>
        <taxon>Treponema</taxon>
    </lineage>
</organism>
<feature type="domain" description="OmpA-like" evidence="3">
    <location>
        <begin position="895"/>
        <end position="1036"/>
    </location>
</feature>
<protein>
    <submittedName>
        <fullName evidence="4">OmpA family protein</fullName>
    </submittedName>
</protein>
<dbReference type="InterPro" id="IPR025965">
    <property type="entry name" value="FlgD/Vpr_Ig-like"/>
</dbReference>
<keyword evidence="2" id="KW-0732">Signal</keyword>